<keyword evidence="2" id="KW-1133">Transmembrane helix</keyword>
<dbReference type="InterPro" id="IPR010540">
    <property type="entry name" value="CmpB_TMEM229"/>
</dbReference>
<dbReference type="Pfam" id="PF06541">
    <property type="entry name" value="ABC_trans_CmpB"/>
    <property type="match status" value="1"/>
</dbReference>
<protein>
    <submittedName>
        <fullName evidence="3">Putative ABC transporter permease</fullName>
    </submittedName>
</protein>
<keyword evidence="2" id="KW-0472">Membrane</keyword>
<feature type="transmembrane region" description="Helical" evidence="2">
    <location>
        <begin position="110"/>
        <end position="130"/>
    </location>
</feature>
<evidence type="ECO:0000313" key="4">
    <source>
        <dbReference type="Proteomes" id="UP000470082"/>
    </source>
</evidence>
<keyword evidence="2" id="KW-0812">Transmembrane</keyword>
<feature type="transmembrane region" description="Helical" evidence="2">
    <location>
        <begin position="177"/>
        <end position="197"/>
    </location>
</feature>
<feature type="transmembrane region" description="Helical" evidence="2">
    <location>
        <begin position="218"/>
        <end position="242"/>
    </location>
</feature>
<feature type="coiled-coil region" evidence="1">
    <location>
        <begin position="20"/>
        <end position="51"/>
    </location>
</feature>
<dbReference type="AlphaFoldDB" id="A0A7X2T436"/>
<accession>A0A7X2T436</accession>
<organism evidence="3 4">
    <name type="scientific">Floccifex porci</name>
    <dbReference type="NCBI Taxonomy" id="2606629"/>
    <lineage>
        <taxon>Bacteria</taxon>
        <taxon>Bacillati</taxon>
        <taxon>Bacillota</taxon>
        <taxon>Erysipelotrichia</taxon>
        <taxon>Erysipelotrichales</taxon>
        <taxon>Erysipelotrichaceae</taxon>
        <taxon>Floccifex</taxon>
    </lineage>
</organism>
<name>A0A7X2T436_9FIRM</name>
<evidence type="ECO:0000256" key="2">
    <source>
        <dbReference type="SAM" id="Phobius"/>
    </source>
</evidence>
<gene>
    <name evidence="3" type="ORF">FYJ50_08940</name>
</gene>
<feature type="transmembrane region" description="Helical" evidence="2">
    <location>
        <begin position="77"/>
        <end position="98"/>
    </location>
</feature>
<feature type="transmembrane region" description="Helical" evidence="2">
    <location>
        <begin position="137"/>
        <end position="157"/>
    </location>
</feature>
<keyword evidence="1" id="KW-0175">Coiled coil</keyword>
<sequence>MDDIQDPHLNHEIDVEIQALDQSTENINKALLETEKMKDELKARKKDTKGKLPSNTEIDYEESLSSHFAKGINFYKILLLLIIGSFAGVIIEMLFCLLKNGYIESRTCTIIGPFNIVYGIGAVCLSIFLYKYRNRGVWLSFIGGFVVGSIVEYFCSYFQELLFGSTSWDYSQFPFNLNGRICLLYSIFWGILGVFWIKDLYPLISKYILKISNKLGKILTISFTVFLIIDYAISGIVVYRWMNRQNDIPAKTSIEQKIDEYYPDEKMEKIYPNLEFK</sequence>
<evidence type="ECO:0000313" key="3">
    <source>
        <dbReference type="EMBL" id="MSS02209.1"/>
    </source>
</evidence>
<comment type="caution">
    <text evidence="3">The sequence shown here is derived from an EMBL/GenBank/DDBJ whole genome shotgun (WGS) entry which is preliminary data.</text>
</comment>
<proteinExistence type="predicted"/>
<keyword evidence="4" id="KW-1185">Reference proteome</keyword>
<dbReference type="Proteomes" id="UP000470082">
    <property type="component" value="Unassembled WGS sequence"/>
</dbReference>
<evidence type="ECO:0000256" key="1">
    <source>
        <dbReference type="SAM" id="Coils"/>
    </source>
</evidence>
<dbReference type="EMBL" id="VUMM01000023">
    <property type="protein sequence ID" value="MSS02209.1"/>
    <property type="molecule type" value="Genomic_DNA"/>
</dbReference>
<reference evidence="3 4" key="1">
    <citation type="submission" date="2019-08" db="EMBL/GenBank/DDBJ databases">
        <title>In-depth cultivation of the pig gut microbiome towards novel bacterial diversity and tailored functional studies.</title>
        <authorList>
            <person name="Wylensek D."/>
            <person name="Hitch T.C.A."/>
            <person name="Clavel T."/>
        </authorList>
    </citation>
    <scope>NUCLEOTIDE SEQUENCE [LARGE SCALE GENOMIC DNA]</scope>
    <source>
        <strain evidence="3 4">LKV-178-WT-2G</strain>
    </source>
</reference>